<name>A0A8H7CIN1_9AGAR</name>
<evidence type="ECO:0000313" key="8">
    <source>
        <dbReference type="Proteomes" id="UP000623467"/>
    </source>
</evidence>
<gene>
    <name evidence="7" type="ORF">MSAN_02210700</name>
</gene>
<accession>A0A8H7CIN1</accession>
<organism evidence="7 8">
    <name type="scientific">Mycena sanguinolenta</name>
    <dbReference type="NCBI Taxonomy" id="230812"/>
    <lineage>
        <taxon>Eukaryota</taxon>
        <taxon>Fungi</taxon>
        <taxon>Dikarya</taxon>
        <taxon>Basidiomycota</taxon>
        <taxon>Agaricomycotina</taxon>
        <taxon>Agaricomycetes</taxon>
        <taxon>Agaricomycetidae</taxon>
        <taxon>Agaricales</taxon>
        <taxon>Marasmiineae</taxon>
        <taxon>Mycenaceae</taxon>
        <taxon>Mycena</taxon>
    </lineage>
</organism>
<dbReference type="PANTHER" id="PTHR48104:SF30">
    <property type="entry name" value="METACASPASE-1"/>
    <property type="match status" value="1"/>
</dbReference>
<feature type="compositionally biased region" description="Basic residues" evidence="4">
    <location>
        <begin position="140"/>
        <end position="164"/>
    </location>
</feature>
<evidence type="ECO:0000256" key="3">
    <source>
        <dbReference type="ARBA" id="ARBA00022807"/>
    </source>
</evidence>
<dbReference type="SUPFAM" id="SSF52129">
    <property type="entry name" value="Caspase-like"/>
    <property type="match status" value="1"/>
</dbReference>
<dbReference type="Gene3D" id="3.40.50.12660">
    <property type="match status" value="1"/>
</dbReference>
<dbReference type="EMBL" id="JACAZH010000032">
    <property type="protein sequence ID" value="KAF7338875.1"/>
    <property type="molecule type" value="Genomic_DNA"/>
</dbReference>
<keyword evidence="2" id="KW-0053">Apoptosis</keyword>
<feature type="compositionally biased region" description="Low complexity" evidence="4">
    <location>
        <begin position="184"/>
        <end position="194"/>
    </location>
</feature>
<feature type="domain" description="Peptidase C14 caspase" evidence="6">
    <location>
        <begin position="217"/>
        <end position="461"/>
    </location>
</feature>
<dbReference type="Pfam" id="PF00656">
    <property type="entry name" value="Peptidase_C14"/>
    <property type="match status" value="1"/>
</dbReference>
<evidence type="ECO:0000313" key="7">
    <source>
        <dbReference type="EMBL" id="KAF7338875.1"/>
    </source>
</evidence>
<dbReference type="GO" id="GO:0006915">
    <property type="term" value="P:apoptotic process"/>
    <property type="evidence" value="ECO:0007669"/>
    <property type="project" value="UniProtKB-KW"/>
</dbReference>
<proteinExistence type="inferred from homology"/>
<keyword evidence="3" id="KW-0378">Hydrolase</keyword>
<keyword evidence="8" id="KW-1185">Reference proteome</keyword>
<dbReference type="GO" id="GO:0004197">
    <property type="term" value="F:cysteine-type endopeptidase activity"/>
    <property type="evidence" value="ECO:0007669"/>
    <property type="project" value="InterPro"/>
</dbReference>
<evidence type="ECO:0000256" key="2">
    <source>
        <dbReference type="ARBA" id="ARBA00022703"/>
    </source>
</evidence>
<protein>
    <recommendedName>
        <fullName evidence="6">Peptidase C14 caspase domain-containing protein</fullName>
    </recommendedName>
</protein>
<dbReference type="AlphaFoldDB" id="A0A8H7CIN1"/>
<evidence type="ECO:0000256" key="1">
    <source>
        <dbReference type="ARBA" id="ARBA00009005"/>
    </source>
</evidence>
<reference evidence="7" key="1">
    <citation type="submission" date="2020-05" db="EMBL/GenBank/DDBJ databases">
        <title>Mycena genomes resolve the evolution of fungal bioluminescence.</title>
        <authorList>
            <person name="Tsai I.J."/>
        </authorList>
    </citation>
    <scope>NUCLEOTIDE SEQUENCE</scope>
    <source>
        <strain evidence="7">160909Yilan</strain>
    </source>
</reference>
<dbReference type="InterPro" id="IPR029030">
    <property type="entry name" value="Caspase-like_dom_sf"/>
</dbReference>
<evidence type="ECO:0000259" key="6">
    <source>
        <dbReference type="Pfam" id="PF00656"/>
    </source>
</evidence>
<dbReference type="GO" id="GO:0006508">
    <property type="term" value="P:proteolysis"/>
    <property type="evidence" value="ECO:0007669"/>
    <property type="project" value="InterPro"/>
</dbReference>
<keyword evidence="5" id="KW-0732">Signal</keyword>
<feature type="compositionally biased region" description="Low complexity" evidence="4">
    <location>
        <begin position="112"/>
        <end position="125"/>
    </location>
</feature>
<comment type="caution">
    <text evidence="7">The sequence shown here is derived from an EMBL/GenBank/DDBJ whole genome shotgun (WGS) entry which is preliminary data.</text>
</comment>
<sequence length="471" mass="52359">MALKNFSLLAIVVGLATPCFAQFGWECFSGGPTFDCSSFIVPFCETISASPLASADTISRCFNIPDTTLESCYLYPNTTAGTIVPQAFQGRLSPGGPPRAAPLLPAPMPVPVSYQHSESSSYSYEPTPRGFLHPQSQPRQGHHSRTHHHTHHSPSPNRHSHHHNAPPAPQPHHHQQQQPHHRQQVQPQQHHQVARPNPVRYHMPAVAQFIYSKCTGRRKALCIGINYHGQSHELRGCINDAKHVFSFLVRYAHYKAEDIVVLTDDSPHARSQPTRANMIDAMRWLVKDAKPHDALFFHYSGHGGQTRDLDGDEVDGYDETIYPIDYQRHGHIVDDEMHDIMVKPLPAGCRLTAVFDSCHSGTVLDLPYIYDHHGRLKGRQVSDRARARKASNADVISLSGCKDGQTSADTFSGGVAVGAASHAIIKVLEDHPGQSYKEFLHNLRVVLHPKYSQKPQLGSSHPIDTSLKFIM</sequence>
<feature type="chain" id="PRO_5034119852" description="Peptidase C14 caspase domain-containing protein" evidence="5">
    <location>
        <begin position="22"/>
        <end position="471"/>
    </location>
</feature>
<comment type="similarity">
    <text evidence="1">Belongs to the peptidase C14B family.</text>
</comment>
<dbReference type="PANTHER" id="PTHR48104">
    <property type="entry name" value="METACASPASE-4"/>
    <property type="match status" value="1"/>
</dbReference>
<dbReference type="InterPro" id="IPR011600">
    <property type="entry name" value="Pept_C14_caspase"/>
</dbReference>
<dbReference type="GO" id="GO:0005737">
    <property type="term" value="C:cytoplasm"/>
    <property type="evidence" value="ECO:0007669"/>
    <property type="project" value="TreeGrafter"/>
</dbReference>
<evidence type="ECO:0000256" key="5">
    <source>
        <dbReference type="SAM" id="SignalP"/>
    </source>
</evidence>
<dbReference type="OrthoDB" id="3223806at2759"/>
<feature type="region of interest" description="Disordered" evidence="4">
    <location>
        <begin position="112"/>
        <end position="194"/>
    </location>
</feature>
<dbReference type="InterPro" id="IPR050452">
    <property type="entry name" value="Metacaspase"/>
</dbReference>
<keyword evidence="3" id="KW-0645">Protease</keyword>
<evidence type="ECO:0000256" key="4">
    <source>
        <dbReference type="SAM" id="MobiDB-lite"/>
    </source>
</evidence>
<dbReference type="Proteomes" id="UP000623467">
    <property type="component" value="Unassembled WGS sequence"/>
</dbReference>
<feature type="signal peptide" evidence="5">
    <location>
        <begin position="1"/>
        <end position="21"/>
    </location>
</feature>
<feature type="compositionally biased region" description="Basic residues" evidence="4">
    <location>
        <begin position="171"/>
        <end position="183"/>
    </location>
</feature>
<keyword evidence="3" id="KW-0788">Thiol protease</keyword>